<name>A0A3G9IFF5_9ACTN</name>
<evidence type="ECO:0000256" key="1">
    <source>
        <dbReference type="ARBA" id="ARBA00004651"/>
    </source>
</evidence>
<feature type="transmembrane region" description="Helical" evidence="6">
    <location>
        <begin position="144"/>
        <end position="163"/>
    </location>
</feature>
<feature type="transmembrane region" description="Helical" evidence="6">
    <location>
        <begin position="112"/>
        <end position="132"/>
    </location>
</feature>
<feature type="transmembrane region" description="Helical" evidence="6">
    <location>
        <begin position="282"/>
        <end position="305"/>
    </location>
</feature>
<keyword evidence="4 6" id="KW-1133">Transmembrane helix</keyword>
<feature type="transmembrane region" description="Helical" evidence="6">
    <location>
        <begin position="169"/>
        <end position="187"/>
    </location>
</feature>
<sequence>MSQAGLRRHIALSFGPTVLALLTGLAAVPVILSTLGPAAWAAVAVGQAVGYFSSQFVGWGWSAVGASAVAARDPRGQAQYVADSVGPRLWLLGLAFPIGCAAAYVVAPPGDHVWLCVAQAAALIPGGLNGMFYYTGSSRPDLTILFDAVPRAAATVIGLVVLVATKNMFWYIALQFVCDLLLVFFFVRRAESFGARFDLGRRHAWRMLRQQRAAVLITTATNAIGSLPITIVSAFRLPAIATYALADRIRGYAAGALGPLVGTAQGRLHSPDRAVLHHRIRVALRVWTCAAVVVAVGFVFAASWVGRLLSHNSIRIQPSIAIPFAATLALVIMTDFIGGAALLALERVHDVARSWTFAAVVGLPLVAIGAWAYGTTGAAVGVTAIQAIAAAWQWWRLEALLRQE</sequence>
<protein>
    <recommendedName>
        <fullName evidence="9">Polysaccharide biosynthesis protein C-terminal domain-containing protein</fullName>
    </recommendedName>
</protein>
<evidence type="ECO:0000313" key="8">
    <source>
        <dbReference type="Proteomes" id="UP000271573"/>
    </source>
</evidence>
<evidence type="ECO:0000256" key="4">
    <source>
        <dbReference type="ARBA" id="ARBA00022989"/>
    </source>
</evidence>
<dbReference type="EMBL" id="AP019307">
    <property type="protein sequence ID" value="BBH17062.1"/>
    <property type="molecule type" value="Genomic_DNA"/>
</dbReference>
<evidence type="ECO:0008006" key="9">
    <source>
        <dbReference type="Google" id="ProtNLM"/>
    </source>
</evidence>
<evidence type="ECO:0000256" key="5">
    <source>
        <dbReference type="ARBA" id="ARBA00023136"/>
    </source>
</evidence>
<feature type="transmembrane region" description="Helical" evidence="6">
    <location>
        <begin position="89"/>
        <end position="106"/>
    </location>
</feature>
<evidence type="ECO:0000313" key="7">
    <source>
        <dbReference type="EMBL" id="BBH17062.1"/>
    </source>
</evidence>
<dbReference type="OrthoDB" id="3733304at2"/>
<accession>A0A3G9IFF5</accession>
<keyword evidence="5 6" id="KW-0472">Membrane</keyword>
<comment type="subcellular location">
    <subcellularLocation>
        <location evidence="1">Cell membrane</location>
        <topology evidence="1">Multi-pass membrane protein</topology>
    </subcellularLocation>
</comment>
<feature type="transmembrane region" description="Helical" evidence="6">
    <location>
        <begin position="51"/>
        <end position="69"/>
    </location>
</feature>
<dbReference type="PANTHER" id="PTHR30250">
    <property type="entry name" value="PST FAMILY PREDICTED COLANIC ACID TRANSPORTER"/>
    <property type="match status" value="1"/>
</dbReference>
<dbReference type="RefSeq" id="WP_125567922.1">
    <property type="nucleotide sequence ID" value="NZ_AP019307.1"/>
</dbReference>
<reference evidence="7 8" key="1">
    <citation type="submission" date="2018-11" db="EMBL/GenBank/DDBJ databases">
        <title>Complete genome sequence of Nocardioides baekrokdamisoli strain KCTC 39748.</title>
        <authorList>
            <person name="Kang S.W."/>
            <person name="Lee K.C."/>
            <person name="Kim K.K."/>
            <person name="Kim J.S."/>
            <person name="Kim D.S."/>
            <person name="Ko S.H."/>
            <person name="Yang S.H."/>
            <person name="Shin Y.K."/>
            <person name="Lee J.S."/>
        </authorList>
    </citation>
    <scope>NUCLEOTIDE SEQUENCE [LARGE SCALE GENOMIC DNA]</scope>
    <source>
        <strain evidence="7 8">KCTC 39748</strain>
    </source>
</reference>
<keyword evidence="3 6" id="KW-0812">Transmembrane</keyword>
<gene>
    <name evidence="7" type="ORF">Back2_13490</name>
</gene>
<dbReference type="GO" id="GO:0005886">
    <property type="term" value="C:plasma membrane"/>
    <property type="evidence" value="ECO:0007669"/>
    <property type="project" value="UniProtKB-SubCell"/>
</dbReference>
<evidence type="ECO:0000256" key="3">
    <source>
        <dbReference type="ARBA" id="ARBA00022692"/>
    </source>
</evidence>
<dbReference type="PANTHER" id="PTHR30250:SF11">
    <property type="entry name" value="O-ANTIGEN TRANSPORTER-RELATED"/>
    <property type="match status" value="1"/>
</dbReference>
<keyword evidence="8" id="KW-1185">Reference proteome</keyword>
<dbReference type="KEGG" id="nbe:Back2_13490"/>
<organism evidence="7 8">
    <name type="scientific">Nocardioides baekrokdamisoli</name>
    <dbReference type="NCBI Taxonomy" id="1804624"/>
    <lineage>
        <taxon>Bacteria</taxon>
        <taxon>Bacillati</taxon>
        <taxon>Actinomycetota</taxon>
        <taxon>Actinomycetes</taxon>
        <taxon>Propionibacteriales</taxon>
        <taxon>Nocardioidaceae</taxon>
        <taxon>Nocardioides</taxon>
    </lineage>
</organism>
<dbReference type="InterPro" id="IPR050833">
    <property type="entry name" value="Poly_Biosynth_Transport"/>
</dbReference>
<evidence type="ECO:0000256" key="2">
    <source>
        <dbReference type="ARBA" id="ARBA00022475"/>
    </source>
</evidence>
<proteinExistence type="predicted"/>
<feature type="transmembrane region" description="Helical" evidence="6">
    <location>
        <begin position="320"/>
        <end position="343"/>
    </location>
</feature>
<dbReference type="AlphaFoldDB" id="A0A3G9IFF5"/>
<evidence type="ECO:0000256" key="6">
    <source>
        <dbReference type="SAM" id="Phobius"/>
    </source>
</evidence>
<dbReference type="Proteomes" id="UP000271573">
    <property type="component" value="Chromosome"/>
</dbReference>
<feature type="transmembrane region" description="Helical" evidence="6">
    <location>
        <begin position="355"/>
        <end position="372"/>
    </location>
</feature>
<keyword evidence="2" id="KW-1003">Cell membrane</keyword>